<dbReference type="GO" id="GO:0005739">
    <property type="term" value="C:mitochondrion"/>
    <property type="evidence" value="ECO:0007669"/>
    <property type="project" value="TreeGrafter"/>
</dbReference>
<evidence type="ECO:0000256" key="2">
    <source>
        <dbReference type="ARBA" id="ARBA00022737"/>
    </source>
</evidence>
<organism evidence="4">
    <name type="scientific">Eremomyces bilateralis CBS 781.70</name>
    <dbReference type="NCBI Taxonomy" id="1392243"/>
    <lineage>
        <taxon>Eukaryota</taxon>
        <taxon>Fungi</taxon>
        <taxon>Dikarya</taxon>
        <taxon>Ascomycota</taxon>
        <taxon>Pezizomycotina</taxon>
        <taxon>Dothideomycetes</taxon>
        <taxon>Dothideomycetes incertae sedis</taxon>
        <taxon>Eremomycetales</taxon>
        <taxon>Eremomycetaceae</taxon>
        <taxon>Eremomyces</taxon>
    </lineage>
</organism>
<dbReference type="SMART" id="SM00450">
    <property type="entry name" value="RHOD"/>
    <property type="match status" value="2"/>
</dbReference>
<dbReference type="GO" id="GO:0004792">
    <property type="term" value="F:thiosulfate-cyanide sulfurtransferase activity"/>
    <property type="evidence" value="ECO:0007669"/>
    <property type="project" value="TreeGrafter"/>
</dbReference>
<evidence type="ECO:0000313" key="6">
    <source>
        <dbReference type="RefSeq" id="XP_033533257.1"/>
    </source>
</evidence>
<dbReference type="OrthoDB" id="270167at2759"/>
<dbReference type="Proteomes" id="UP000504638">
    <property type="component" value="Unplaced"/>
</dbReference>
<gene>
    <name evidence="4 6" type="ORF">P152DRAFT_419115</name>
</gene>
<feature type="domain" description="Rhodanese" evidence="3">
    <location>
        <begin position="46"/>
        <end position="149"/>
    </location>
</feature>
<evidence type="ECO:0000313" key="5">
    <source>
        <dbReference type="Proteomes" id="UP000504638"/>
    </source>
</evidence>
<dbReference type="SUPFAM" id="SSF52821">
    <property type="entry name" value="Rhodanese/Cell cycle control phosphatase"/>
    <property type="match status" value="2"/>
</dbReference>
<reference evidence="6" key="3">
    <citation type="submission" date="2025-04" db="UniProtKB">
        <authorList>
            <consortium name="RefSeq"/>
        </authorList>
    </citation>
    <scope>IDENTIFICATION</scope>
    <source>
        <strain evidence="6">CBS 781.70</strain>
    </source>
</reference>
<keyword evidence="5" id="KW-1185">Reference proteome</keyword>
<dbReference type="FunFam" id="3.40.250.10:FF:000033">
    <property type="entry name" value="Thiosulfate sulfurtransferase TUM1"/>
    <property type="match status" value="1"/>
</dbReference>
<evidence type="ECO:0000256" key="1">
    <source>
        <dbReference type="ARBA" id="ARBA00022679"/>
    </source>
</evidence>
<proteinExistence type="predicted"/>
<evidence type="ECO:0000313" key="4">
    <source>
        <dbReference type="EMBL" id="KAF1811626.1"/>
    </source>
</evidence>
<sequence>MATEMPFSSYLITPKELHEALQKSPPSETTTLPRTIPLSAASFPPGDGRTGLDAFRERRIPNARFLDLGKVVDKHSNLPNMLPSARDFASAMSALGISRDDTVVVYDTFELGITSAPRAAWMLKVFGHATVHVLNNFKLWVENDYPTEFGEPPSIDASHYPTPDLDASKVVNFDQVKEVALNYNQGGPEGAQILDARPYGRWVGTTPEPRHGLSSGHIPGSISVPVSDLLDPQTKTFLPAEQLIRVFKGKGVDPARPIITSCGSGVTAAVIDAALAAAKYGNEENRRLYDGSWSEWAQRVNSSNGLIEKFAQ</sequence>
<evidence type="ECO:0000259" key="3">
    <source>
        <dbReference type="PROSITE" id="PS50206"/>
    </source>
</evidence>
<dbReference type="PANTHER" id="PTHR11364:SF27">
    <property type="entry name" value="SULFURTRANSFERASE"/>
    <property type="match status" value="1"/>
</dbReference>
<dbReference type="FunFam" id="3.40.250.10:FF:000001">
    <property type="entry name" value="Sulfurtransferase"/>
    <property type="match status" value="1"/>
</dbReference>
<protein>
    <submittedName>
        <fullName evidence="4 6">Rhodanese-like protein</fullName>
    </submittedName>
</protein>
<dbReference type="GeneID" id="54417689"/>
<dbReference type="EMBL" id="ML975161">
    <property type="protein sequence ID" value="KAF1811626.1"/>
    <property type="molecule type" value="Genomic_DNA"/>
</dbReference>
<dbReference type="RefSeq" id="XP_033533257.1">
    <property type="nucleotide sequence ID" value="XM_033677119.1"/>
</dbReference>
<accession>A0A6G1G122</accession>
<dbReference type="InterPro" id="IPR045078">
    <property type="entry name" value="TST/MPST-like"/>
</dbReference>
<dbReference type="CDD" id="cd01449">
    <property type="entry name" value="TST_Repeat_2"/>
    <property type="match status" value="1"/>
</dbReference>
<dbReference type="Pfam" id="PF00581">
    <property type="entry name" value="Rhodanese"/>
    <property type="match status" value="1"/>
</dbReference>
<dbReference type="InterPro" id="IPR036873">
    <property type="entry name" value="Rhodanese-like_dom_sf"/>
</dbReference>
<dbReference type="InterPro" id="IPR001763">
    <property type="entry name" value="Rhodanese-like_dom"/>
</dbReference>
<keyword evidence="1" id="KW-0808">Transferase</keyword>
<dbReference type="PROSITE" id="PS50206">
    <property type="entry name" value="RHODANESE_3"/>
    <property type="match status" value="2"/>
</dbReference>
<dbReference type="PANTHER" id="PTHR11364">
    <property type="entry name" value="THIOSULFATE SULFERTANSFERASE"/>
    <property type="match status" value="1"/>
</dbReference>
<dbReference type="AlphaFoldDB" id="A0A6G1G122"/>
<reference evidence="4 6" key="1">
    <citation type="submission" date="2020-01" db="EMBL/GenBank/DDBJ databases">
        <authorList>
            <consortium name="DOE Joint Genome Institute"/>
            <person name="Haridas S."/>
            <person name="Albert R."/>
            <person name="Binder M."/>
            <person name="Bloem J."/>
            <person name="Labutti K."/>
            <person name="Salamov A."/>
            <person name="Andreopoulos B."/>
            <person name="Baker S.E."/>
            <person name="Barry K."/>
            <person name="Bills G."/>
            <person name="Bluhm B.H."/>
            <person name="Cannon C."/>
            <person name="Castanera R."/>
            <person name="Culley D.E."/>
            <person name="Daum C."/>
            <person name="Ezra D."/>
            <person name="Gonzalez J.B."/>
            <person name="Henrissat B."/>
            <person name="Kuo A."/>
            <person name="Liang C."/>
            <person name="Lipzen A."/>
            <person name="Lutzoni F."/>
            <person name="Magnuson J."/>
            <person name="Mondo S."/>
            <person name="Nolan M."/>
            <person name="Ohm R."/>
            <person name="Pangilinan J."/>
            <person name="Park H.-J."/>
            <person name="Ramirez L."/>
            <person name="Alfaro M."/>
            <person name="Sun H."/>
            <person name="Tritt A."/>
            <person name="Yoshinaga Y."/>
            <person name="Zwiers L.-H."/>
            <person name="Turgeon B.G."/>
            <person name="Goodwin S.B."/>
            <person name="Spatafora J.W."/>
            <person name="Crous P.W."/>
            <person name="Grigoriev I.V."/>
        </authorList>
    </citation>
    <scope>NUCLEOTIDE SEQUENCE</scope>
    <source>
        <strain evidence="4 6">CBS 781.70</strain>
    </source>
</reference>
<name>A0A6G1G122_9PEZI</name>
<reference evidence="6" key="2">
    <citation type="submission" date="2020-04" db="EMBL/GenBank/DDBJ databases">
        <authorList>
            <consortium name="NCBI Genome Project"/>
        </authorList>
    </citation>
    <scope>NUCLEOTIDE SEQUENCE</scope>
    <source>
        <strain evidence="6">CBS 781.70</strain>
    </source>
</reference>
<dbReference type="CDD" id="cd01448">
    <property type="entry name" value="TST_Repeat_1"/>
    <property type="match status" value="1"/>
</dbReference>
<feature type="domain" description="Rhodanese" evidence="3">
    <location>
        <begin position="187"/>
        <end position="305"/>
    </location>
</feature>
<dbReference type="Gene3D" id="3.40.250.10">
    <property type="entry name" value="Rhodanese-like domain"/>
    <property type="match status" value="2"/>
</dbReference>
<keyword evidence="2" id="KW-0677">Repeat</keyword>